<dbReference type="Gene3D" id="2.60.40.2700">
    <property type="match status" value="1"/>
</dbReference>
<protein>
    <submittedName>
        <fullName evidence="1">Unannotated protein</fullName>
    </submittedName>
</protein>
<accession>A0A6J7KS65</accession>
<dbReference type="InterPro" id="IPR013783">
    <property type="entry name" value="Ig-like_fold"/>
</dbReference>
<dbReference type="EMBL" id="CAFBND010000131">
    <property type="protein sequence ID" value="CAB4958375.1"/>
    <property type="molecule type" value="Genomic_DNA"/>
</dbReference>
<proteinExistence type="predicted"/>
<dbReference type="AlphaFoldDB" id="A0A6J7KS65"/>
<name>A0A6J7KS65_9ZZZZ</name>
<gene>
    <name evidence="1" type="ORF">UFOPK3752_02116</name>
</gene>
<organism evidence="1">
    <name type="scientific">freshwater metagenome</name>
    <dbReference type="NCBI Taxonomy" id="449393"/>
    <lineage>
        <taxon>unclassified sequences</taxon>
        <taxon>metagenomes</taxon>
        <taxon>ecological metagenomes</taxon>
    </lineage>
</organism>
<reference evidence="1" key="1">
    <citation type="submission" date="2020-05" db="EMBL/GenBank/DDBJ databases">
        <authorList>
            <person name="Chiriac C."/>
            <person name="Salcher M."/>
            <person name="Ghai R."/>
            <person name="Kavagutti S V."/>
        </authorList>
    </citation>
    <scope>NUCLEOTIDE SEQUENCE</scope>
</reference>
<sequence length="623" mass="63088">MKIRQVVAGAVAFAAITTSILAAVPASAADPTPPWETGNTLFPGALNYPNLDPNSKGGLTFYDASGTEITGGSDLTHIADFIVTTGTPARTAADTANVIFALPDHTKPSSLTWAAGAAAGSQYFPVLTPSNLASVASTVPVASLGVNEGNLSTFLQVASPDTTAGYANIIQVRVKDGGYTGATSGVNSPNYFWSVDIEYNDGVSALTDGLLPGHWKVYYPAPPSKTDPAVSAVTASPVSPAPHASSVDLSVTVSVVGDATTHPAGTVHFFDGLIDLGAASYDTVTGLATFTDATPADGSHSYTAHFTPTDSATYNTMNSASLSFTVSAAPVPKDDTATTISSTSPSLTAITTQAVTVTAHVADIAGGHTATVPTGSITVKVDGSAVGTASVNAATGNVVVTIAASTLTVGTHALIAEYTPSGNFNSSTTAASTTYTITLAPPVNFIAPSPGTARVGVAALCNPGAWTYAGTFKYQWFKRQTSTVAWTALTTLTTSRSSGVLASTYAGWQLRCLVTASNPTSQASAYSAAATVALGAASTATARPSFIGTPAVGSLLTARVGTWTTPTPTSYLYVWKVGTVIVSRASTYRPTAAYRGLLISLSVSALRTGYLTATATSAVAKIA</sequence>
<dbReference type="Gene3D" id="2.60.40.10">
    <property type="entry name" value="Immunoglobulins"/>
    <property type="match status" value="2"/>
</dbReference>
<evidence type="ECO:0000313" key="1">
    <source>
        <dbReference type="EMBL" id="CAB4958375.1"/>
    </source>
</evidence>